<keyword evidence="3" id="KW-0472">Membrane</keyword>
<keyword evidence="2 5" id="KW-0732">Signal</keyword>
<evidence type="ECO:0000256" key="5">
    <source>
        <dbReference type="SAM" id="SignalP"/>
    </source>
</evidence>
<comment type="caution">
    <text evidence="7">The sequence shown here is derived from an EMBL/GenBank/DDBJ whole genome shotgun (WGS) entry which is preliminary data.</text>
</comment>
<evidence type="ECO:0000313" key="7">
    <source>
        <dbReference type="EMBL" id="PLC57057.1"/>
    </source>
</evidence>
<dbReference type="PANTHER" id="PTHR30332:SF24">
    <property type="entry name" value="SECRETIN GSPD-RELATED"/>
    <property type="match status" value="1"/>
</dbReference>
<sequence length="500" mass="52927">MTNNKLIKSALTLALIAGSSTVLTGCGSTDYLVQQNKAEVMGGMVDKARLAAKSNFIEQPPVNLAVSLPVKFKPSWVDSFTVSINVKKAPLEVVMDQISESTGLTFVWGNKTKLDQQITLNKKGASLSEVFHAIEAKTGYEIDTSEREAISINAEITKSFPLMKFAGSNSFLIGKKSGADLTGDSGGETGGMFSSDSDQFSNIQANNVDPTKDIVKTIKNIGGDSLVTLNEATGSITVTGKPASVKRIGKYISQINKQMGQMVRVDAKIVVFTSRNANSFNVDLDLVKKATDGVLNFSSGGSSAAVSGLTNLAKFSATSTNGSMAGTSLFIEALRQQGVVSVSTEPSLTALNNQVGEINSVHKEAYAASVGVGAIGDSNVSDGVISSIEQKVIVTGFSMRSLVKVVEDEIMLQFSGTVSEQGQFKTFKYQGAELTSPQMDENSFNQSASLLDGQTLILTGYNQESAKASSDESFHNPYLGGNGGKDQYTQTMVLLTAHLI</sequence>
<dbReference type="GO" id="GO:0016020">
    <property type="term" value="C:membrane"/>
    <property type="evidence" value="ECO:0007669"/>
    <property type="project" value="UniProtKB-SubCell"/>
</dbReference>
<dbReference type="Proteomes" id="UP000234420">
    <property type="component" value="Unassembled WGS sequence"/>
</dbReference>
<accession>A0A2N4UPW2</accession>
<comment type="subcellular location">
    <subcellularLocation>
        <location evidence="1">Membrane</location>
    </subcellularLocation>
</comment>
<evidence type="ECO:0000256" key="3">
    <source>
        <dbReference type="ARBA" id="ARBA00023136"/>
    </source>
</evidence>
<dbReference type="EMBL" id="NPIB01000020">
    <property type="protein sequence ID" value="PLC57057.1"/>
    <property type="molecule type" value="Genomic_DNA"/>
</dbReference>
<evidence type="ECO:0000259" key="6">
    <source>
        <dbReference type="Pfam" id="PF00263"/>
    </source>
</evidence>
<dbReference type="AlphaFoldDB" id="A0A2N4UPW2"/>
<organism evidence="7 8">
    <name type="scientific">Photobacterium carnosum</name>
    <dbReference type="NCBI Taxonomy" id="2023717"/>
    <lineage>
        <taxon>Bacteria</taxon>
        <taxon>Pseudomonadati</taxon>
        <taxon>Pseudomonadota</taxon>
        <taxon>Gammaproteobacteria</taxon>
        <taxon>Vibrionales</taxon>
        <taxon>Vibrionaceae</taxon>
        <taxon>Photobacterium</taxon>
    </lineage>
</organism>
<gene>
    <name evidence="7" type="ORF">CIK00_14840</name>
</gene>
<dbReference type="RefSeq" id="WP_101769594.1">
    <property type="nucleotide sequence ID" value="NZ_JABJXE010000015.1"/>
</dbReference>
<feature type="signal peptide" evidence="5">
    <location>
        <begin position="1"/>
        <end position="24"/>
    </location>
</feature>
<dbReference type="PROSITE" id="PS51257">
    <property type="entry name" value="PROKAR_LIPOPROTEIN"/>
    <property type="match status" value="1"/>
</dbReference>
<evidence type="ECO:0000256" key="4">
    <source>
        <dbReference type="RuleBase" id="RU004003"/>
    </source>
</evidence>
<evidence type="ECO:0000256" key="2">
    <source>
        <dbReference type="ARBA" id="ARBA00022729"/>
    </source>
</evidence>
<feature type="domain" description="Type II/III secretion system secretin-like" evidence="6">
    <location>
        <begin position="333"/>
        <end position="471"/>
    </location>
</feature>
<dbReference type="GO" id="GO:0009306">
    <property type="term" value="P:protein secretion"/>
    <property type="evidence" value="ECO:0007669"/>
    <property type="project" value="InterPro"/>
</dbReference>
<feature type="chain" id="PRO_5014768972" description="Type II/III secretion system secretin-like domain-containing protein" evidence="5">
    <location>
        <begin position="25"/>
        <end position="500"/>
    </location>
</feature>
<evidence type="ECO:0000313" key="8">
    <source>
        <dbReference type="Proteomes" id="UP000234420"/>
    </source>
</evidence>
<dbReference type="Pfam" id="PF00263">
    <property type="entry name" value="Secretin"/>
    <property type="match status" value="1"/>
</dbReference>
<proteinExistence type="inferred from homology"/>
<dbReference type="InterPro" id="IPR050810">
    <property type="entry name" value="Bact_Secretion_Sys_Channel"/>
</dbReference>
<comment type="similarity">
    <text evidence="4">Belongs to the bacterial secretin family.</text>
</comment>
<dbReference type="PANTHER" id="PTHR30332">
    <property type="entry name" value="PROBABLE GENERAL SECRETION PATHWAY PROTEIN D"/>
    <property type="match status" value="1"/>
</dbReference>
<evidence type="ECO:0000256" key="1">
    <source>
        <dbReference type="ARBA" id="ARBA00004370"/>
    </source>
</evidence>
<protein>
    <recommendedName>
        <fullName evidence="6">Type II/III secretion system secretin-like domain-containing protein</fullName>
    </recommendedName>
</protein>
<dbReference type="InterPro" id="IPR004846">
    <property type="entry name" value="T2SS/T3SS_dom"/>
</dbReference>
<keyword evidence="8" id="KW-1185">Reference proteome</keyword>
<name>A0A2N4UPW2_9GAMM</name>
<reference evidence="7 8" key="1">
    <citation type="journal article" date="2018" name="Syst. Appl. Microbiol.">
        <title>Photobacterium carnosum sp. nov., isolated from spoiled modified atmosphere packaged poultry meat.</title>
        <authorList>
            <person name="Hilgarth M."/>
            <person name="Fuertes S."/>
            <person name="Ehrmann M."/>
            <person name="Vogel R.F."/>
        </authorList>
    </citation>
    <scope>NUCLEOTIDE SEQUENCE [LARGE SCALE GENOMIC DNA]</scope>
    <source>
        <strain evidence="7 8">TMW 2.2021</strain>
    </source>
</reference>